<reference evidence="1" key="2">
    <citation type="journal article" date="2015" name="Data Brief">
        <title>Shoot transcriptome of the giant reed, Arundo donax.</title>
        <authorList>
            <person name="Barrero R.A."/>
            <person name="Guerrero F.D."/>
            <person name="Moolhuijzen P."/>
            <person name="Goolsby J.A."/>
            <person name="Tidwell J."/>
            <person name="Bellgard S.E."/>
            <person name="Bellgard M.I."/>
        </authorList>
    </citation>
    <scope>NUCLEOTIDE SEQUENCE</scope>
    <source>
        <tissue evidence="1">Shoot tissue taken approximately 20 cm above the soil surface</tissue>
    </source>
</reference>
<dbReference type="EMBL" id="GBRH01173575">
    <property type="protein sequence ID" value="JAE24321.1"/>
    <property type="molecule type" value="Transcribed_RNA"/>
</dbReference>
<sequence length="29" mass="3162">MVFDDDHKGSEGISILVERRGSILSSAEL</sequence>
<protein>
    <submittedName>
        <fullName evidence="1">Uncharacterized protein</fullName>
    </submittedName>
</protein>
<name>A0A0A9GP45_ARUDO</name>
<proteinExistence type="predicted"/>
<reference evidence="1" key="1">
    <citation type="submission" date="2014-09" db="EMBL/GenBank/DDBJ databases">
        <authorList>
            <person name="Magalhaes I.L.F."/>
            <person name="Oliveira U."/>
            <person name="Santos F.R."/>
            <person name="Vidigal T.H.D.A."/>
            <person name="Brescovit A.D."/>
            <person name="Santos A.J."/>
        </authorList>
    </citation>
    <scope>NUCLEOTIDE SEQUENCE</scope>
    <source>
        <tissue evidence="1">Shoot tissue taken approximately 20 cm above the soil surface</tissue>
    </source>
</reference>
<evidence type="ECO:0000313" key="1">
    <source>
        <dbReference type="EMBL" id="JAE24321.1"/>
    </source>
</evidence>
<organism evidence="1">
    <name type="scientific">Arundo donax</name>
    <name type="common">Giant reed</name>
    <name type="synonym">Donax arundinaceus</name>
    <dbReference type="NCBI Taxonomy" id="35708"/>
    <lineage>
        <taxon>Eukaryota</taxon>
        <taxon>Viridiplantae</taxon>
        <taxon>Streptophyta</taxon>
        <taxon>Embryophyta</taxon>
        <taxon>Tracheophyta</taxon>
        <taxon>Spermatophyta</taxon>
        <taxon>Magnoliopsida</taxon>
        <taxon>Liliopsida</taxon>
        <taxon>Poales</taxon>
        <taxon>Poaceae</taxon>
        <taxon>PACMAD clade</taxon>
        <taxon>Arundinoideae</taxon>
        <taxon>Arundineae</taxon>
        <taxon>Arundo</taxon>
    </lineage>
</organism>
<dbReference type="AlphaFoldDB" id="A0A0A9GP45"/>
<accession>A0A0A9GP45</accession>